<sequence>MRSRLRFLWTAPPGFGARRLWFAFTAFSALSVCRKLWSNLRGKAEEGVGGGGGRSGGWLIGRMLTLSGSRNVRQGLKKGVGAEAMGGSVTSQIVRMASNEQVGDGFSSSAEAPNDQQDQDIVTEKDLEHLLQFLDGKVVDTAWQQFMERTTPNMVYQAWRHEPEDGPLMYRSRTVFEDATPELVRDFFWDDDFRPKWDTMLAYFKVLEELPHVGSMIVHWIKKFPFFCSDREYIVGRQIWESGNTYYCVTKNGMSPVYDTWIYHGEQFEQPQSNREDVLVLSSFLKHYKKELLKIKQKLAEASGTSVEDIQVPLSVQMSIFINKKKKRGGLGCCLNVGSSSHATSVGASGEEVHMLRGQVNQLQATVNKLLRSVKRITARCAANFPPDADDADAADDDDSDGDNVDGDDFYEDDIYKAV</sequence>
<comment type="caution">
    <text evidence="1">The sequence shown here is derived from an EMBL/GenBank/DDBJ whole genome shotgun (WGS) entry which is preliminary data.</text>
</comment>
<evidence type="ECO:0000313" key="1">
    <source>
        <dbReference type="EMBL" id="KAH7670068.1"/>
    </source>
</evidence>
<keyword evidence="2" id="KW-1185">Reference proteome</keyword>
<accession>A0ACB7V8G6</accession>
<proteinExistence type="predicted"/>
<reference evidence="2" key="1">
    <citation type="journal article" date="2022" name="Nat. Commun.">
        <title>Chromosome evolution and the genetic basis of agronomically important traits in greater yam.</title>
        <authorList>
            <person name="Bredeson J.V."/>
            <person name="Lyons J.B."/>
            <person name="Oniyinde I.O."/>
            <person name="Okereke N.R."/>
            <person name="Kolade O."/>
            <person name="Nnabue I."/>
            <person name="Nwadili C.O."/>
            <person name="Hribova E."/>
            <person name="Parker M."/>
            <person name="Nwogha J."/>
            <person name="Shu S."/>
            <person name="Carlson J."/>
            <person name="Kariba R."/>
            <person name="Muthemba S."/>
            <person name="Knop K."/>
            <person name="Barton G.J."/>
            <person name="Sherwood A.V."/>
            <person name="Lopez-Montes A."/>
            <person name="Asiedu R."/>
            <person name="Jamnadass R."/>
            <person name="Muchugi A."/>
            <person name="Goodstein D."/>
            <person name="Egesi C.N."/>
            <person name="Featherston J."/>
            <person name="Asfaw A."/>
            <person name="Simpson G.G."/>
            <person name="Dolezel J."/>
            <person name="Hendre P.S."/>
            <person name="Van Deynze A."/>
            <person name="Kumar P.L."/>
            <person name="Obidiegwu J.E."/>
            <person name="Bhattacharjee R."/>
            <person name="Rokhsar D.S."/>
        </authorList>
    </citation>
    <scope>NUCLEOTIDE SEQUENCE [LARGE SCALE GENOMIC DNA]</scope>
    <source>
        <strain evidence="2">cv. TDa95/00328</strain>
    </source>
</reference>
<dbReference type="Proteomes" id="UP000827976">
    <property type="component" value="Chromosome 10"/>
</dbReference>
<dbReference type="EMBL" id="CM037020">
    <property type="protein sequence ID" value="KAH7670068.1"/>
    <property type="molecule type" value="Genomic_DNA"/>
</dbReference>
<organism evidence="1 2">
    <name type="scientific">Dioscorea alata</name>
    <name type="common">Purple yam</name>
    <dbReference type="NCBI Taxonomy" id="55571"/>
    <lineage>
        <taxon>Eukaryota</taxon>
        <taxon>Viridiplantae</taxon>
        <taxon>Streptophyta</taxon>
        <taxon>Embryophyta</taxon>
        <taxon>Tracheophyta</taxon>
        <taxon>Spermatophyta</taxon>
        <taxon>Magnoliopsida</taxon>
        <taxon>Liliopsida</taxon>
        <taxon>Dioscoreales</taxon>
        <taxon>Dioscoreaceae</taxon>
        <taxon>Dioscorea</taxon>
    </lineage>
</organism>
<gene>
    <name evidence="1" type="ORF">IHE45_10G000700</name>
</gene>
<evidence type="ECO:0000313" key="2">
    <source>
        <dbReference type="Proteomes" id="UP000827976"/>
    </source>
</evidence>
<name>A0ACB7V8G6_DIOAL</name>
<protein>
    <submittedName>
        <fullName evidence="1">Bet v1-like protein</fullName>
    </submittedName>
</protein>